<dbReference type="PANTHER" id="PTHR43685:SF2">
    <property type="entry name" value="GLYCOSYLTRANSFERASE 2-LIKE DOMAIN-CONTAINING PROTEIN"/>
    <property type="match status" value="1"/>
</dbReference>
<comment type="caution">
    <text evidence="2">The sequence shown here is derived from an EMBL/GenBank/DDBJ whole genome shotgun (WGS) entry which is preliminary data.</text>
</comment>
<dbReference type="Proteomes" id="UP000240653">
    <property type="component" value="Unassembled WGS sequence"/>
</dbReference>
<sequence>MNAPRTQRSKPRRVDIGVCTFRRAELEHTLRSLAALSIPANTVLRVIVADNDVEPSARSLVYALAGELPFELAYVHCPAANISLARNTCLESGGGDFLAFIDDDSTASPEWLAELLKIADTTGADAVLGPVQAVYGPGAPDWMSQGDFHSTKPIFVNGEIHTGYSGNVLLRRTSPKLAGRRFNLARGRSGGEDTEYFARLHQAGGRIAFAPSALVVEPVPAERTELSWLMKRRFRAGQTHGRLLTELQPNRAVWPRVGLAAAKAAYCFVAAGANAIFADRRNRFALRGVMHVGAVSGLLGAQEIKQYGERQTAGKRGNAA</sequence>
<reference evidence="2 3" key="1">
    <citation type="submission" date="2018-03" db="EMBL/GenBank/DDBJ databases">
        <title>The draft genome of Mesorhizobium soli JCM 19897.</title>
        <authorList>
            <person name="Li L."/>
            <person name="Liu L."/>
            <person name="Liang L."/>
            <person name="Wang T."/>
            <person name="Zhang X."/>
        </authorList>
    </citation>
    <scope>NUCLEOTIDE SEQUENCE [LARGE SCALE GENOMIC DNA]</scope>
    <source>
        <strain evidence="2 3">JCM 19897</strain>
    </source>
</reference>
<dbReference type="Pfam" id="PF00535">
    <property type="entry name" value="Glycos_transf_2"/>
    <property type="match status" value="1"/>
</dbReference>
<feature type="domain" description="Glycosyltransferase 2-like" evidence="1">
    <location>
        <begin position="16"/>
        <end position="173"/>
    </location>
</feature>
<name>A0A2P7SGK1_9HYPH</name>
<protein>
    <submittedName>
        <fullName evidence="2">Glycosyl transferase family A</fullName>
    </submittedName>
</protein>
<dbReference type="InterPro" id="IPR001173">
    <property type="entry name" value="Glyco_trans_2-like"/>
</dbReference>
<dbReference type="EMBL" id="PXYL01000004">
    <property type="protein sequence ID" value="PSJ61626.1"/>
    <property type="molecule type" value="Genomic_DNA"/>
</dbReference>
<organism evidence="2 3">
    <name type="scientific">Pseudaminobacter soli</name>
    <name type="common">ex Li et al. 2025</name>
    <dbReference type="NCBI Taxonomy" id="1295366"/>
    <lineage>
        <taxon>Bacteria</taxon>
        <taxon>Pseudomonadati</taxon>
        <taxon>Pseudomonadota</taxon>
        <taxon>Alphaproteobacteria</taxon>
        <taxon>Hyphomicrobiales</taxon>
        <taxon>Phyllobacteriaceae</taxon>
        <taxon>Pseudaminobacter</taxon>
    </lineage>
</organism>
<keyword evidence="2" id="KW-0808">Transferase</keyword>
<dbReference type="SUPFAM" id="SSF53448">
    <property type="entry name" value="Nucleotide-diphospho-sugar transferases"/>
    <property type="match status" value="1"/>
</dbReference>
<dbReference type="AlphaFoldDB" id="A0A2P7SGK1"/>
<evidence type="ECO:0000313" key="2">
    <source>
        <dbReference type="EMBL" id="PSJ61626.1"/>
    </source>
</evidence>
<dbReference type="RefSeq" id="WP_106724057.1">
    <property type="nucleotide sequence ID" value="NZ_PXYL01000004.1"/>
</dbReference>
<dbReference type="OrthoDB" id="6116224at2"/>
<proteinExistence type="predicted"/>
<dbReference type="InterPro" id="IPR029044">
    <property type="entry name" value="Nucleotide-diphossugar_trans"/>
</dbReference>
<dbReference type="InterPro" id="IPR050834">
    <property type="entry name" value="Glycosyltransf_2"/>
</dbReference>
<dbReference type="PANTHER" id="PTHR43685">
    <property type="entry name" value="GLYCOSYLTRANSFERASE"/>
    <property type="match status" value="1"/>
</dbReference>
<accession>A0A2P7SGK1</accession>
<gene>
    <name evidence="2" type="ORF">C7I85_11370</name>
</gene>
<dbReference type="Gene3D" id="3.90.550.10">
    <property type="entry name" value="Spore Coat Polysaccharide Biosynthesis Protein SpsA, Chain A"/>
    <property type="match status" value="1"/>
</dbReference>
<keyword evidence="3" id="KW-1185">Reference proteome</keyword>
<evidence type="ECO:0000259" key="1">
    <source>
        <dbReference type="Pfam" id="PF00535"/>
    </source>
</evidence>
<evidence type="ECO:0000313" key="3">
    <source>
        <dbReference type="Proteomes" id="UP000240653"/>
    </source>
</evidence>
<dbReference type="GO" id="GO:0016740">
    <property type="term" value="F:transferase activity"/>
    <property type="evidence" value="ECO:0007669"/>
    <property type="project" value="UniProtKB-KW"/>
</dbReference>